<dbReference type="AlphaFoldDB" id="A0A158M4C8"/>
<proteinExistence type="predicted"/>
<gene>
    <name evidence="1" type="ORF">L497_2795</name>
</gene>
<reference evidence="1 2" key="1">
    <citation type="submission" date="2014-03" db="EMBL/GenBank/DDBJ databases">
        <title>Genome sequence of Bordetella holmseii.</title>
        <authorList>
            <person name="Harvill E."/>
            <person name="Goodfield L.L."/>
            <person name="Ivanov Y."/>
            <person name="Meyer J.A."/>
            <person name="Newth C."/>
            <person name="Cassiday P."/>
            <person name="Tondella M.L."/>
            <person name="Liao P."/>
            <person name="Zimmerman J."/>
            <person name="Meert K."/>
            <person name="Wessel D."/>
            <person name="Berger J."/>
            <person name="Dean J.M."/>
            <person name="Holubkov R."/>
            <person name="Burr J."/>
            <person name="Liu T."/>
            <person name="Brinkac L.M."/>
            <person name="Sanka R."/>
            <person name="Kim M."/>
            <person name="Losada L."/>
        </authorList>
    </citation>
    <scope>NUCLEOTIDE SEQUENCE [LARGE SCALE GENOMIC DNA]</scope>
    <source>
        <strain evidence="1 2">CDC-H585-BH</strain>
    </source>
</reference>
<name>A0A158M4C8_9BORD</name>
<sequence length="42" mass="4731">MHALHPRDQFILDRLVHAYISACLEWPLEEASMKKPAGKGGL</sequence>
<evidence type="ECO:0000313" key="2">
    <source>
        <dbReference type="Proteomes" id="UP000026682"/>
    </source>
</evidence>
<comment type="caution">
    <text evidence="1">The sequence shown here is derived from an EMBL/GenBank/DDBJ whole genome shotgun (WGS) entry which is preliminary data.</text>
</comment>
<evidence type="ECO:0000313" key="1">
    <source>
        <dbReference type="EMBL" id="KAK89955.1"/>
    </source>
</evidence>
<organism evidence="1 2">
    <name type="scientific">Bordetella holmesii CDC-H585-BH</name>
    <dbReference type="NCBI Taxonomy" id="1331206"/>
    <lineage>
        <taxon>Bacteria</taxon>
        <taxon>Pseudomonadati</taxon>
        <taxon>Pseudomonadota</taxon>
        <taxon>Betaproteobacteria</taxon>
        <taxon>Burkholderiales</taxon>
        <taxon>Alcaligenaceae</taxon>
        <taxon>Bordetella</taxon>
    </lineage>
</organism>
<dbReference type="PATRIC" id="fig|1331206.3.peg.2390"/>
<protein>
    <submittedName>
        <fullName evidence="1">Uncharacterized protein</fullName>
    </submittedName>
</protein>
<dbReference type="GeneID" id="93122020"/>
<dbReference type="RefSeq" id="WP_017685887.1">
    <property type="nucleotide sequence ID" value="NZ_JFZZ01000086.1"/>
</dbReference>
<dbReference type="EMBL" id="JFZZ01000086">
    <property type="protein sequence ID" value="KAK89955.1"/>
    <property type="molecule type" value="Genomic_DNA"/>
</dbReference>
<accession>A0A158M4C8</accession>
<dbReference type="Proteomes" id="UP000026682">
    <property type="component" value="Unassembled WGS sequence"/>
</dbReference>